<name>A0A8S3U1Q0_MYTED</name>
<sequence>MEEYFSSSIENKMKVYADKMKLWEESISSSLDKVVEPKKKTETFVESHLQDQTRFKESFLETIDNFKLQSENKTEMYERKMNTLLDSFSSKIQELSEAERKIENTMQASLHQEQNRFNASFDKIVELSNRFNTSLQEIALKEKKGYMAGKHYSSGGNGANILCLPKDPEWKRYASGLNRLTSRLFGLEMDILNNNQAFGSSSNAKNMPCAVCKTSRRSAVLMVPGRMTCHSGWHKEFSGYLVAQASRTGRTATEYICADENLESVPGGDRDDNEAVLYPVEVGGCATLKCPPYVKGRELTCAVCSQ</sequence>
<dbReference type="PANTHER" id="PTHR24024">
    <property type="entry name" value="PULMONARY SURFACTANT-ASSOCIATED PROTEIN A"/>
    <property type="match status" value="1"/>
</dbReference>
<dbReference type="PANTHER" id="PTHR24024:SF18">
    <property type="entry name" value="SHORT-CHAIN COLLAGEN C4-LIKE"/>
    <property type="match status" value="1"/>
</dbReference>
<keyword evidence="3" id="KW-1185">Reference proteome</keyword>
<protein>
    <submittedName>
        <fullName evidence="2">Uncharacterized protein</fullName>
    </submittedName>
</protein>
<dbReference type="Proteomes" id="UP000683360">
    <property type="component" value="Unassembled WGS sequence"/>
</dbReference>
<gene>
    <name evidence="2" type="ORF">MEDL_52132</name>
</gene>
<keyword evidence="1" id="KW-0175">Coiled coil</keyword>
<dbReference type="GO" id="GO:0005615">
    <property type="term" value="C:extracellular space"/>
    <property type="evidence" value="ECO:0007669"/>
    <property type="project" value="TreeGrafter"/>
</dbReference>
<comment type="caution">
    <text evidence="2">The sequence shown here is derived from an EMBL/GenBank/DDBJ whole genome shotgun (WGS) entry which is preliminary data.</text>
</comment>
<evidence type="ECO:0000256" key="1">
    <source>
        <dbReference type="SAM" id="Coils"/>
    </source>
</evidence>
<reference evidence="2" key="1">
    <citation type="submission" date="2021-03" db="EMBL/GenBank/DDBJ databases">
        <authorList>
            <person name="Bekaert M."/>
        </authorList>
    </citation>
    <scope>NUCLEOTIDE SEQUENCE</scope>
</reference>
<dbReference type="InterPro" id="IPR051077">
    <property type="entry name" value="Ca-dependent_lectin"/>
</dbReference>
<dbReference type="OrthoDB" id="6127486at2759"/>
<accession>A0A8S3U1Q0</accession>
<organism evidence="2 3">
    <name type="scientific">Mytilus edulis</name>
    <name type="common">Blue mussel</name>
    <dbReference type="NCBI Taxonomy" id="6550"/>
    <lineage>
        <taxon>Eukaryota</taxon>
        <taxon>Metazoa</taxon>
        <taxon>Spiralia</taxon>
        <taxon>Lophotrochozoa</taxon>
        <taxon>Mollusca</taxon>
        <taxon>Bivalvia</taxon>
        <taxon>Autobranchia</taxon>
        <taxon>Pteriomorphia</taxon>
        <taxon>Mytilida</taxon>
        <taxon>Mytiloidea</taxon>
        <taxon>Mytilidae</taxon>
        <taxon>Mytilinae</taxon>
        <taxon>Mytilus</taxon>
    </lineage>
</organism>
<feature type="coiled-coil region" evidence="1">
    <location>
        <begin position="85"/>
        <end position="115"/>
    </location>
</feature>
<evidence type="ECO:0000313" key="3">
    <source>
        <dbReference type="Proteomes" id="UP000683360"/>
    </source>
</evidence>
<evidence type="ECO:0000313" key="2">
    <source>
        <dbReference type="EMBL" id="CAG2239799.1"/>
    </source>
</evidence>
<dbReference type="AlphaFoldDB" id="A0A8S3U1Q0"/>
<dbReference type="EMBL" id="CAJPWZ010002536">
    <property type="protein sequence ID" value="CAG2239799.1"/>
    <property type="molecule type" value="Genomic_DNA"/>
</dbReference>
<proteinExistence type="predicted"/>